<dbReference type="AlphaFoldDB" id="A0A1D9G6N0"/>
<proteinExistence type="predicted"/>
<reference evidence="2" key="1">
    <citation type="submission" date="2016-10" db="EMBL/GenBank/DDBJ databases">
        <title>Comparative genomics uncovers the prolific and rare metabolic potential of the cyanobacterial genus Moorea.</title>
        <authorList>
            <person name="Leao T."/>
            <person name="Castelao G."/>
            <person name="Korobeynikov A."/>
            <person name="Monroe E.A."/>
            <person name="Podell S."/>
            <person name="Glukhov E."/>
            <person name="Allen E."/>
            <person name="Gerwick W.H."/>
            <person name="Gerwick L."/>
        </authorList>
    </citation>
    <scope>NUCLEOTIDE SEQUENCE [LARGE SCALE GENOMIC DNA]</scope>
    <source>
        <strain evidence="2">JHB</strain>
    </source>
</reference>
<evidence type="ECO:0000313" key="2">
    <source>
        <dbReference type="Proteomes" id="UP000176944"/>
    </source>
</evidence>
<sequence length="91" mass="10298">MGSPCWLKAREIVKQNSRSIVWLIQPIDSDNRKKFPMGSGSGAMSREVFTPSSKISNYQGERQQSCLGYRLLCFTSMPSGFRQFFSTPLVL</sequence>
<protein>
    <submittedName>
        <fullName evidence="1">Uncharacterized protein</fullName>
    </submittedName>
</protein>
<name>A0A1D9G6N0_MOOP1</name>
<gene>
    <name evidence="1" type="ORF">BJP36_28725</name>
</gene>
<evidence type="ECO:0000313" key="1">
    <source>
        <dbReference type="EMBL" id="AOY83309.1"/>
    </source>
</evidence>
<organism evidence="1 2">
    <name type="scientific">Moorena producens (strain JHB)</name>
    <dbReference type="NCBI Taxonomy" id="1454205"/>
    <lineage>
        <taxon>Bacteria</taxon>
        <taxon>Bacillati</taxon>
        <taxon>Cyanobacteriota</taxon>
        <taxon>Cyanophyceae</taxon>
        <taxon>Coleofasciculales</taxon>
        <taxon>Coleofasciculaceae</taxon>
        <taxon>Moorena</taxon>
    </lineage>
</organism>
<dbReference type="EMBL" id="CP017708">
    <property type="protein sequence ID" value="AOY83309.1"/>
    <property type="molecule type" value="Genomic_DNA"/>
</dbReference>
<dbReference type="Proteomes" id="UP000176944">
    <property type="component" value="Chromosome"/>
</dbReference>
<accession>A0A1D9G6N0</accession>